<dbReference type="Proteomes" id="UP000252582">
    <property type="component" value="Unassembled WGS sequence"/>
</dbReference>
<dbReference type="GO" id="GO:0006259">
    <property type="term" value="P:DNA metabolic process"/>
    <property type="evidence" value="ECO:0007669"/>
    <property type="project" value="UniProtKB-ARBA"/>
</dbReference>
<comment type="caution">
    <text evidence="4">The sequence shown here is derived from an EMBL/GenBank/DDBJ whole genome shotgun (WGS) entry which is preliminary data.</text>
</comment>
<evidence type="ECO:0000256" key="1">
    <source>
        <dbReference type="ARBA" id="ARBA00025483"/>
    </source>
</evidence>
<dbReference type="InterPro" id="IPR036397">
    <property type="entry name" value="RNaseH_sf"/>
</dbReference>
<feature type="domain" description="Exonuclease" evidence="3">
    <location>
        <begin position="25"/>
        <end position="189"/>
    </location>
</feature>
<reference evidence="4 5" key="1">
    <citation type="submission" date="2018-07" db="EMBL/GenBank/DDBJ databases">
        <title>Genomic Encyclopedia of Type Strains, Phase IV (KMG-IV): sequencing the most valuable type-strain genomes for metagenomic binning, comparative biology and taxonomic classification.</title>
        <authorList>
            <person name="Goeker M."/>
        </authorList>
    </citation>
    <scope>NUCLEOTIDE SEQUENCE [LARGE SCALE GENOMIC DNA]</scope>
    <source>
        <strain evidence="4 5">DSM 25528</strain>
    </source>
</reference>
<dbReference type="SUPFAM" id="SSF53098">
    <property type="entry name" value="Ribonuclease H-like"/>
    <property type="match status" value="1"/>
</dbReference>
<dbReference type="AlphaFoldDB" id="A0A6I7HU88"/>
<evidence type="ECO:0000259" key="3">
    <source>
        <dbReference type="SMART" id="SM00479"/>
    </source>
</evidence>
<dbReference type="FunFam" id="3.30.420.10:FF:000045">
    <property type="entry name" value="3'-5' exonuclease DinG"/>
    <property type="match status" value="1"/>
</dbReference>
<dbReference type="Gene3D" id="3.30.420.10">
    <property type="entry name" value="Ribonuclease H-like superfamily/Ribonuclease H"/>
    <property type="match status" value="1"/>
</dbReference>
<evidence type="ECO:0000256" key="2">
    <source>
        <dbReference type="ARBA" id="ARBA00026073"/>
    </source>
</evidence>
<organism evidence="4 5">
    <name type="scientific">Ciceribacter lividus</name>
    <dbReference type="NCBI Taxonomy" id="1197950"/>
    <lineage>
        <taxon>Bacteria</taxon>
        <taxon>Pseudomonadati</taxon>
        <taxon>Pseudomonadota</taxon>
        <taxon>Alphaproteobacteria</taxon>
        <taxon>Hyphomicrobiales</taxon>
        <taxon>Rhizobiaceae</taxon>
        <taxon>Ciceribacter</taxon>
    </lineage>
</organism>
<name>A0A6I7HU88_9HYPH</name>
<sequence length="227" mass="25060">MRSDLARIPGPPYGFMMSSYPFPGKTIAIDFETASEARASACSIGLAWIEDGEVVRVEERLIRPPGMRFSSFNIAIHGIRPEDVADQPEFPDVMAEFFEDFHGAAMIAHNASFDFSVLRASLDFYGLAYPELSYYCSVKLAQRHWPDLPSHRLNCLADHLGLSFDHHNAAEDARVCALATLAMAEEAGVSGIGALAERTGVRPGRLHRDGYEACSFVKRARRAPVLQ</sequence>
<proteinExistence type="predicted"/>
<dbReference type="GO" id="GO:0008408">
    <property type="term" value="F:3'-5' exonuclease activity"/>
    <property type="evidence" value="ECO:0007669"/>
    <property type="project" value="TreeGrafter"/>
</dbReference>
<dbReference type="PANTHER" id="PTHR30231">
    <property type="entry name" value="DNA POLYMERASE III SUBUNIT EPSILON"/>
    <property type="match status" value="1"/>
</dbReference>
<dbReference type="Pfam" id="PF00929">
    <property type="entry name" value="RNase_T"/>
    <property type="match status" value="1"/>
</dbReference>
<dbReference type="GO" id="GO:0005829">
    <property type="term" value="C:cytosol"/>
    <property type="evidence" value="ECO:0007669"/>
    <property type="project" value="TreeGrafter"/>
</dbReference>
<keyword evidence="5" id="KW-1185">Reference proteome</keyword>
<gene>
    <name evidence="4" type="ORF">DFR48_101387</name>
</gene>
<dbReference type="EMBL" id="QPIX01000001">
    <property type="protein sequence ID" value="RCW28375.1"/>
    <property type="molecule type" value="Genomic_DNA"/>
</dbReference>
<dbReference type="CDD" id="cd06130">
    <property type="entry name" value="DNA_pol_III_epsilon_like"/>
    <property type="match status" value="1"/>
</dbReference>
<dbReference type="GO" id="GO:0003676">
    <property type="term" value="F:nucleic acid binding"/>
    <property type="evidence" value="ECO:0007669"/>
    <property type="project" value="InterPro"/>
</dbReference>
<accession>A0A6I7HU88</accession>
<dbReference type="PANTHER" id="PTHR30231:SF42">
    <property type="entry name" value="EXONUCLEASE"/>
    <property type="match status" value="1"/>
</dbReference>
<comment type="subunit">
    <text evidence="2">DNA polymerase III contains a core (composed of alpha, epsilon and theta chains) that associates with a tau subunit. This core dimerizes to form the POLIII' complex. PolIII' associates with the gamma complex (composed of gamma, delta, delta', psi and chi chains) and with the beta chain to form the complete DNA polymerase III complex.</text>
</comment>
<comment type="function">
    <text evidence="1">DNA polymerase III is a complex, multichain enzyme responsible for most of the replicative synthesis in bacteria. The epsilon subunit contain the editing function and is a proofreading 3'-5' exonuclease.</text>
</comment>
<protein>
    <submittedName>
        <fullName evidence="4">DNA polymerase-3 subunit epsilon</fullName>
    </submittedName>
</protein>
<evidence type="ECO:0000313" key="4">
    <source>
        <dbReference type="EMBL" id="RCW28375.1"/>
    </source>
</evidence>
<dbReference type="InterPro" id="IPR013520">
    <property type="entry name" value="Ribonucl_H"/>
</dbReference>
<evidence type="ECO:0000313" key="5">
    <source>
        <dbReference type="Proteomes" id="UP000252582"/>
    </source>
</evidence>
<dbReference type="InterPro" id="IPR012337">
    <property type="entry name" value="RNaseH-like_sf"/>
</dbReference>
<dbReference type="SMART" id="SM00479">
    <property type="entry name" value="EXOIII"/>
    <property type="match status" value="1"/>
</dbReference>